<dbReference type="EMBL" id="VDEP01000473">
    <property type="protein sequence ID" value="KAA1074262.1"/>
    <property type="molecule type" value="Genomic_DNA"/>
</dbReference>
<proteinExistence type="predicted"/>
<organism evidence="1 2">
    <name type="scientific">Puccinia graminis f. sp. tritici</name>
    <dbReference type="NCBI Taxonomy" id="56615"/>
    <lineage>
        <taxon>Eukaryota</taxon>
        <taxon>Fungi</taxon>
        <taxon>Dikarya</taxon>
        <taxon>Basidiomycota</taxon>
        <taxon>Pucciniomycotina</taxon>
        <taxon>Pucciniomycetes</taxon>
        <taxon>Pucciniales</taxon>
        <taxon>Pucciniaceae</taxon>
        <taxon>Puccinia</taxon>
    </lineage>
</organism>
<name>A0A5B0MC61_PUCGR</name>
<dbReference type="AlphaFoldDB" id="A0A5B0MC61"/>
<evidence type="ECO:0000313" key="1">
    <source>
        <dbReference type="EMBL" id="KAA1074262.1"/>
    </source>
</evidence>
<comment type="caution">
    <text evidence="1">The sequence shown here is derived from an EMBL/GenBank/DDBJ whole genome shotgun (WGS) entry which is preliminary data.</text>
</comment>
<sequence length="225" mass="26157">MTSWMGMNLEAKQLVFIVLPCEAWLELEHSSRKPPGLITQRLKTWNATKWGKPDLKAYILCNTHYSPNYWCRRGLKTVNSLDTVVISRGSWPFSLKKTWFSERRCQALPSGYEWKTLYASQLFATGNDLSHFQDGCLNLPVYELMPKSIGQNFRKAVSSSGEISLPLYPEHRRRLAFLIGILVYNNYIMLSKVIIATDILLWNLTVSIIFRAAWSQDEYRWGWHC</sequence>
<accession>A0A5B0MC61</accession>
<evidence type="ECO:0000313" key="2">
    <source>
        <dbReference type="Proteomes" id="UP000325313"/>
    </source>
</evidence>
<protein>
    <submittedName>
        <fullName evidence="1">Uncharacterized protein</fullName>
    </submittedName>
</protein>
<gene>
    <name evidence="1" type="ORF">PGTUg99_032386</name>
</gene>
<reference evidence="1 2" key="1">
    <citation type="submission" date="2019-05" db="EMBL/GenBank/DDBJ databases">
        <title>Emergence of the Ug99 lineage of the wheat stem rust pathogen through somatic hybridization.</title>
        <authorList>
            <person name="Li F."/>
            <person name="Upadhyaya N.M."/>
            <person name="Sperschneider J."/>
            <person name="Matny O."/>
            <person name="Nguyen-Phuc H."/>
            <person name="Mago R."/>
            <person name="Raley C."/>
            <person name="Miller M.E."/>
            <person name="Silverstein K.A.T."/>
            <person name="Henningsen E."/>
            <person name="Hirsch C.D."/>
            <person name="Visser B."/>
            <person name="Pretorius Z.A."/>
            <person name="Steffenson B.J."/>
            <person name="Schwessinger B."/>
            <person name="Dodds P.N."/>
            <person name="Figueroa M."/>
        </authorList>
    </citation>
    <scope>NUCLEOTIDE SEQUENCE [LARGE SCALE GENOMIC DNA]</scope>
    <source>
        <strain evidence="1 2">Ug99</strain>
    </source>
</reference>
<dbReference type="Proteomes" id="UP000325313">
    <property type="component" value="Unassembled WGS sequence"/>
</dbReference>